<name>A0A2P2BXM4_9ZZZZ</name>
<gene>
    <name evidence="3" type="ORF">NOCA2170069</name>
</gene>
<feature type="region of interest" description="Disordered" evidence="1">
    <location>
        <begin position="64"/>
        <end position="110"/>
    </location>
</feature>
<dbReference type="EMBL" id="CZKA01000009">
    <property type="protein sequence ID" value="CUR54497.1"/>
    <property type="molecule type" value="Genomic_DNA"/>
</dbReference>
<accession>A0A2P2BXM4</accession>
<protein>
    <submittedName>
        <fullName evidence="3">Uncharacterized protein</fullName>
    </submittedName>
</protein>
<organism evidence="3">
    <name type="scientific">metagenome</name>
    <dbReference type="NCBI Taxonomy" id="256318"/>
    <lineage>
        <taxon>unclassified sequences</taxon>
        <taxon>metagenomes</taxon>
    </lineage>
</organism>
<proteinExistence type="predicted"/>
<sequence length="110" mass="12125">MLRGTAERAGRCRSRTPSRHQTRALATALPHATYPGDVGKFVIVLLVIAAVVYVLVRVIERRGISRRPGPGRARPSPPPRGPIGPDDDPDFLWGLNKKRRHPEDDPPPTP</sequence>
<feature type="transmembrane region" description="Helical" evidence="2">
    <location>
        <begin position="41"/>
        <end position="59"/>
    </location>
</feature>
<keyword evidence="2" id="KW-0472">Membrane</keyword>
<evidence type="ECO:0000256" key="1">
    <source>
        <dbReference type="SAM" id="MobiDB-lite"/>
    </source>
</evidence>
<evidence type="ECO:0000256" key="2">
    <source>
        <dbReference type="SAM" id="Phobius"/>
    </source>
</evidence>
<reference evidence="3" key="1">
    <citation type="submission" date="2015-08" db="EMBL/GenBank/DDBJ databases">
        <authorList>
            <person name="Babu N.S."/>
            <person name="Beckwith C.J."/>
            <person name="Beseler K.G."/>
            <person name="Brison A."/>
            <person name="Carone J.V."/>
            <person name="Caskin T.P."/>
            <person name="Diamond M."/>
            <person name="Durham M.E."/>
            <person name="Foxe J.M."/>
            <person name="Go M."/>
            <person name="Henderson B.A."/>
            <person name="Jones I.B."/>
            <person name="McGettigan J.A."/>
            <person name="Micheletti S.J."/>
            <person name="Nasrallah M.E."/>
            <person name="Ortiz D."/>
            <person name="Piller C.R."/>
            <person name="Privatt S.R."/>
            <person name="Schneider S.L."/>
            <person name="Sharp S."/>
            <person name="Smith T.C."/>
            <person name="Stanton J.D."/>
            <person name="Ullery H.E."/>
            <person name="Wilson R.J."/>
            <person name="Serrano M.G."/>
            <person name="Buck G."/>
            <person name="Lee V."/>
            <person name="Wang Y."/>
            <person name="Carvalho R."/>
            <person name="Voegtly L."/>
            <person name="Shi R."/>
            <person name="Duckworth R."/>
            <person name="Johnson A."/>
            <person name="Loviza R."/>
            <person name="Walstead R."/>
            <person name="Shah Z."/>
            <person name="Kiflezghi M."/>
            <person name="Wade K."/>
            <person name="Ball S.L."/>
            <person name="Bradley K.W."/>
            <person name="Asai D.J."/>
            <person name="Bowman C.A."/>
            <person name="Russell D.A."/>
            <person name="Pope W.H."/>
            <person name="Jacobs-Sera D."/>
            <person name="Hendrix R.W."/>
            <person name="Hatfull G.F."/>
        </authorList>
    </citation>
    <scope>NUCLEOTIDE SEQUENCE</scope>
</reference>
<keyword evidence="2" id="KW-0812">Transmembrane</keyword>
<keyword evidence="2" id="KW-1133">Transmembrane helix</keyword>
<feature type="compositionally biased region" description="Basic residues" evidence="1">
    <location>
        <begin position="11"/>
        <end position="22"/>
    </location>
</feature>
<evidence type="ECO:0000313" key="3">
    <source>
        <dbReference type="EMBL" id="CUR54497.1"/>
    </source>
</evidence>
<feature type="region of interest" description="Disordered" evidence="1">
    <location>
        <begin position="1"/>
        <end position="24"/>
    </location>
</feature>
<dbReference type="AlphaFoldDB" id="A0A2P2BXM4"/>
<feature type="compositionally biased region" description="Basic and acidic residues" evidence="1">
    <location>
        <begin position="1"/>
        <end position="10"/>
    </location>
</feature>